<dbReference type="InterPro" id="IPR045864">
    <property type="entry name" value="aa-tRNA-synth_II/BPL/LPL"/>
</dbReference>
<proteinExistence type="predicted"/>
<dbReference type="GO" id="GO:0004829">
    <property type="term" value="F:threonine-tRNA ligase activity"/>
    <property type="evidence" value="ECO:0007669"/>
    <property type="project" value="TreeGrafter"/>
</dbReference>
<keyword evidence="3" id="KW-1185">Reference proteome</keyword>
<dbReference type="EMBL" id="VDCV01000010">
    <property type="protein sequence ID" value="KAB5537957.1"/>
    <property type="molecule type" value="Genomic_DNA"/>
</dbReference>
<dbReference type="GO" id="GO:0005739">
    <property type="term" value="C:mitochondrion"/>
    <property type="evidence" value="ECO:0007669"/>
    <property type="project" value="TreeGrafter"/>
</dbReference>
<evidence type="ECO:0000313" key="2">
    <source>
        <dbReference type="EMBL" id="KAB5537957.1"/>
    </source>
</evidence>
<dbReference type="GO" id="GO:0006435">
    <property type="term" value="P:threonyl-tRNA aminoacylation"/>
    <property type="evidence" value="ECO:0007669"/>
    <property type="project" value="TreeGrafter"/>
</dbReference>
<keyword evidence="1" id="KW-0648">Protein biosynthesis</keyword>
<gene>
    <name evidence="2" type="ORF">DKX38_015490</name>
</gene>
<dbReference type="AlphaFoldDB" id="A0A5N5L5C6"/>
<accession>A0A5N5L5C6</accession>
<organism evidence="2 3">
    <name type="scientific">Salix brachista</name>
    <dbReference type="NCBI Taxonomy" id="2182728"/>
    <lineage>
        <taxon>Eukaryota</taxon>
        <taxon>Viridiplantae</taxon>
        <taxon>Streptophyta</taxon>
        <taxon>Embryophyta</taxon>
        <taxon>Tracheophyta</taxon>
        <taxon>Spermatophyta</taxon>
        <taxon>Magnoliopsida</taxon>
        <taxon>eudicotyledons</taxon>
        <taxon>Gunneridae</taxon>
        <taxon>Pentapetalae</taxon>
        <taxon>rosids</taxon>
        <taxon>fabids</taxon>
        <taxon>Malpighiales</taxon>
        <taxon>Salicaceae</taxon>
        <taxon>Saliceae</taxon>
        <taxon>Salix</taxon>
    </lineage>
</organism>
<evidence type="ECO:0000256" key="1">
    <source>
        <dbReference type="ARBA" id="ARBA00022917"/>
    </source>
</evidence>
<dbReference type="Gene3D" id="3.30.930.10">
    <property type="entry name" value="Bira Bifunctional Protein, Domain 2"/>
    <property type="match status" value="1"/>
</dbReference>
<reference evidence="3" key="1">
    <citation type="journal article" date="2019" name="Gigascience">
        <title>De novo genome assembly of the endangered Acer yangbiense, a plant species with extremely small populations endemic to Yunnan Province, China.</title>
        <authorList>
            <person name="Yang J."/>
            <person name="Wariss H.M."/>
            <person name="Tao L."/>
            <person name="Zhang R."/>
            <person name="Yun Q."/>
            <person name="Hollingsworth P."/>
            <person name="Dao Z."/>
            <person name="Luo G."/>
            <person name="Guo H."/>
            <person name="Ma Y."/>
            <person name="Sun W."/>
        </authorList>
    </citation>
    <scope>NUCLEOTIDE SEQUENCE [LARGE SCALE GENOMIC DNA]</scope>
    <source>
        <strain evidence="3">cv. br00</strain>
    </source>
</reference>
<sequence length="163" mass="18550">MIVSSRFLILRVTKDATPFGIQVLTFSARHLKRSMVASFALDPETQEERWYIFIYFTIQGFYYDAYYGELGLNDNHLKQIDAAVLKVVADDAHIFCRKSQIKAEVRGVLEFIDYAYEKFGFTYDLKLSAFNEGDGAFYGPKIDISVSDALKEISVCHIAGLDC</sequence>
<evidence type="ECO:0000313" key="3">
    <source>
        <dbReference type="Proteomes" id="UP000326939"/>
    </source>
</evidence>
<dbReference type="SUPFAM" id="SSF55681">
    <property type="entry name" value="Class II aaRS and biotin synthetases"/>
    <property type="match status" value="1"/>
</dbReference>
<dbReference type="PANTHER" id="PTHR11451">
    <property type="entry name" value="THREONINE-TRNA LIGASE"/>
    <property type="match status" value="1"/>
</dbReference>
<name>A0A5N5L5C6_9ROSI</name>
<dbReference type="PANTHER" id="PTHR11451:SF46">
    <property type="entry name" value="THREONINE--TRNA LIGASE"/>
    <property type="match status" value="1"/>
</dbReference>
<dbReference type="Proteomes" id="UP000326939">
    <property type="component" value="Chromosome 10"/>
</dbReference>
<comment type="caution">
    <text evidence="2">The sequence shown here is derived from an EMBL/GenBank/DDBJ whole genome shotgun (WGS) entry which is preliminary data.</text>
</comment>
<protein>
    <submittedName>
        <fullName evidence="2">Uncharacterized protein</fullName>
    </submittedName>
</protein>
<dbReference type="GO" id="GO:0009507">
    <property type="term" value="C:chloroplast"/>
    <property type="evidence" value="ECO:0007669"/>
    <property type="project" value="TreeGrafter"/>
</dbReference>